<sequence length="397" mass="43369">MPLDLQSIKSVLEASIEDLVRVADTKINWNNAASTSASKKGYVYLPGVYVWEADKSFVQPSARPSCPPTARPVEDAPVSNQSVDSAVDGLKHTPNVDSVQDDAAVAIDHFPPPSPGDGVPMDDNAVPPGAVGGVDTSDDVAATTEALPTPLTTPHSVVDNSVAAFLMNDDDIASIGYTLVLHGDNTFEYVWKQKRTGARPMEHKVELAGTWHTPVLNRDRYGERDQRVFLDTGRARFQRVSNYDPATNAWKQTLRTLTRNGDDWVVCGENDRGLPPMRMVFNVLDNHVMESIGAQLPHDIVSNGIPSRVLAGLTKKAGMKLGAPIDVMTDKWLPCRKLCLQPVSRPDIVVKPFNPLLWYVRVESMALMHPSLADALKKRRKAAPSPPARPITVAAHR</sequence>
<feature type="region of interest" description="Disordered" evidence="1">
    <location>
        <begin position="378"/>
        <end position="397"/>
    </location>
</feature>
<reference evidence="2 3" key="1">
    <citation type="submission" date="2018-08" db="EMBL/GenBank/DDBJ databases">
        <title>Aphanomyces genome sequencing and annotation.</title>
        <authorList>
            <person name="Minardi D."/>
            <person name="Oidtmann B."/>
            <person name="Van Der Giezen M."/>
            <person name="Studholme D.J."/>
        </authorList>
    </citation>
    <scope>NUCLEOTIDE SEQUENCE [LARGE SCALE GENOMIC DNA]</scope>
    <source>
        <strain evidence="2 3">NJM0002</strain>
    </source>
</reference>
<dbReference type="VEuPathDB" id="FungiDB:H310_05190"/>
<dbReference type="Proteomes" id="UP000285060">
    <property type="component" value="Unassembled WGS sequence"/>
</dbReference>
<accession>A0A3R6VEC5</accession>
<organism evidence="2 3">
    <name type="scientific">Aphanomyces invadans</name>
    <dbReference type="NCBI Taxonomy" id="157072"/>
    <lineage>
        <taxon>Eukaryota</taxon>
        <taxon>Sar</taxon>
        <taxon>Stramenopiles</taxon>
        <taxon>Oomycota</taxon>
        <taxon>Saprolegniomycetes</taxon>
        <taxon>Saprolegniales</taxon>
        <taxon>Verrucalvaceae</taxon>
        <taxon>Aphanomyces</taxon>
    </lineage>
</organism>
<evidence type="ECO:0000256" key="1">
    <source>
        <dbReference type="SAM" id="MobiDB-lite"/>
    </source>
</evidence>
<name>A0A3R6VEC5_9STRA</name>
<evidence type="ECO:0000313" key="2">
    <source>
        <dbReference type="EMBL" id="RHY32348.1"/>
    </source>
</evidence>
<comment type="caution">
    <text evidence="2">The sequence shown here is derived from an EMBL/GenBank/DDBJ whole genome shotgun (WGS) entry which is preliminary data.</text>
</comment>
<gene>
    <name evidence="2" type="ORF">DYB32_002684</name>
</gene>
<dbReference type="EMBL" id="QUSY01000143">
    <property type="protein sequence ID" value="RHY32348.1"/>
    <property type="molecule type" value="Genomic_DNA"/>
</dbReference>
<dbReference type="AlphaFoldDB" id="A0A3R6VEC5"/>
<evidence type="ECO:0000313" key="3">
    <source>
        <dbReference type="Proteomes" id="UP000285060"/>
    </source>
</evidence>
<keyword evidence="3" id="KW-1185">Reference proteome</keyword>
<proteinExistence type="predicted"/>
<protein>
    <submittedName>
        <fullName evidence="2">Uncharacterized protein</fullName>
    </submittedName>
</protein>